<keyword evidence="3" id="KW-1185">Reference proteome</keyword>
<evidence type="ECO:0000313" key="2">
    <source>
        <dbReference type="EMBL" id="PWK18728.1"/>
    </source>
</evidence>
<dbReference type="AlphaFoldDB" id="A0A316DME0"/>
<dbReference type="Proteomes" id="UP000245430">
    <property type="component" value="Unassembled WGS sequence"/>
</dbReference>
<sequence>MKFPFKSIAFIAFLILAMFQTSCKSDDDSGDECEGVACPTDAPGLYVYIIDENQDPVALDAYEVINIATGEVLTTLIPPVIFEQYQQAGEYPLSTGPLEIGQERDVLFKGFINDIEVISSNYRVGRGCCYLGVVSGDVNLVLE</sequence>
<dbReference type="RefSeq" id="WP_109682532.1">
    <property type="nucleotide sequence ID" value="NZ_QGGP01000004.1"/>
</dbReference>
<name>A0A316DME0_9FLAO</name>
<evidence type="ECO:0000256" key="1">
    <source>
        <dbReference type="SAM" id="SignalP"/>
    </source>
</evidence>
<reference evidence="2 3" key="1">
    <citation type="submission" date="2018-05" db="EMBL/GenBank/DDBJ databases">
        <title>Genomic Encyclopedia of Archaeal and Bacterial Type Strains, Phase II (KMG-II): from individual species to whole genera.</title>
        <authorList>
            <person name="Goeker M."/>
        </authorList>
    </citation>
    <scope>NUCLEOTIDE SEQUENCE [LARGE SCALE GENOMIC DNA]</scope>
    <source>
        <strain evidence="2 3">DSM 22637</strain>
    </source>
</reference>
<feature type="chain" id="PRO_5016284722" evidence="1">
    <location>
        <begin position="25"/>
        <end position="143"/>
    </location>
</feature>
<comment type="caution">
    <text evidence="2">The sequence shown here is derived from an EMBL/GenBank/DDBJ whole genome shotgun (WGS) entry which is preliminary data.</text>
</comment>
<proteinExistence type="predicted"/>
<dbReference type="OrthoDB" id="1165032at2"/>
<keyword evidence="1" id="KW-0732">Signal</keyword>
<protein>
    <submittedName>
        <fullName evidence="2">Uncharacterized protein</fullName>
    </submittedName>
</protein>
<evidence type="ECO:0000313" key="3">
    <source>
        <dbReference type="Proteomes" id="UP000245430"/>
    </source>
</evidence>
<dbReference type="EMBL" id="QGGP01000004">
    <property type="protein sequence ID" value="PWK18728.1"/>
    <property type="molecule type" value="Genomic_DNA"/>
</dbReference>
<organism evidence="2 3">
    <name type="scientific">Xanthomarina spongicola</name>
    <dbReference type="NCBI Taxonomy" id="570520"/>
    <lineage>
        <taxon>Bacteria</taxon>
        <taxon>Pseudomonadati</taxon>
        <taxon>Bacteroidota</taxon>
        <taxon>Flavobacteriia</taxon>
        <taxon>Flavobacteriales</taxon>
        <taxon>Flavobacteriaceae</taxon>
        <taxon>Xanthomarina</taxon>
    </lineage>
</organism>
<gene>
    <name evidence="2" type="ORF">LX78_02035</name>
</gene>
<feature type="signal peptide" evidence="1">
    <location>
        <begin position="1"/>
        <end position="24"/>
    </location>
</feature>
<accession>A0A316DME0</accession>